<protein>
    <submittedName>
        <fullName evidence="1">Uncharacterized protein</fullName>
    </submittedName>
</protein>
<sequence length="195" mass="20304">MGTMQPTTEILVLCGAAGVGKSTTAYEVSHQLGRADVPHALLDTDQLDQVHPWPPPGLAPSELSRRNLAAVWANLAGVGHTRLILTGVFVTLERELAWIADAVPDAGITPVRLTADVPTLERRVRRREIGSGAADQLARTARQHAALARPEPPGTTVIDTTGRSVVSVAFEVIGVWLGGGTGRGGAGERSGGSAS</sequence>
<proteinExistence type="predicted"/>
<evidence type="ECO:0000313" key="2">
    <source>
        <dbReference type="Proteomes" id="UP000286746"/>
    </source>
</evidence>
<accession>A0A401WF36</accession>
<organism evidence="1 2">
    <name type="scientific">Streptomyces paromomycinus</name>
    <name type="common">Streptomyces rimosus subsp. paromomycinus</name>
    <dbReference type="NCBI Taxonomy" id="92743"/>
    <lineage>
        <taxon>Bacteria</taxon>
        <taxon>Bacillati</taxon>
        <taxon>Actinomycetota</taxon>
        <taxon>Actinomycetes</taxon>
        <taxon>Kitasatosporales</taxon>
        <taxon>Streptomycetaceae</taxon>
        <taxon>Streptomyces</taxon>
    </lineage>
</organism>
<keyword evidence="2" id="KW-1185">Reference proteome</keyword>
<dbReference type="InterPro" id="IPR027417">
    <property type="entry name" value="P-loop_NTPase"/>
</dbReference>
<evidence type="ECO:0000313" key="1">
    <source>
        <dbReference type="EMBL" id="GCD47869.1"/>
    </source>
</evidence>
<comment type="caution">
    <text evidence="1">The sequence shown here is derived from an EMBL/GenBank/DDBJ whole genome shotgun (WGS) entry which is preliminary data.</text>
</comment>
<name>A0A401WF36_STREY</name>
<dbReference type="Gene3D" id="3.40.50.300">
    <property type="entry name" value="P-loop containing nucleotide triphosphate hydrolases"/>
    <property type="match status" value="1"/>
</dbReference>
<dbReference type="EMBL" id="BHZD01000001">
    <property type="protein sequence ID" value="GCD47869.1"/>
    <property type="molecule type" value="Genomic_DNA"/>
</dbReference>
<gene>
    <name evidence="1" type="ORF">GKJPGBOP_07663</name>
</gene>
<reference evidence="1 2" key="1">
    <citation type="submission" date="2018-11" db="EMBL/GenBank/DDBJ databases">
        <title>Whole genome sequence of Streptomyces paromomycinus NBRC 15454(T).</title>
        <authorList>
            <person name="Komaki H."/>
            <person name="Tamura T."/>
        </authorList>
    </citation>
    <scope>NUCLEOTIDE SEQUENCE [LARGE SCALE GENOMIC DNA]</scope>
    <source>
        <strain evidence="1 2">NBRC 15454</strain>
    </source>
</reference>
<dbReference type="SUPFAM" id="SSF52540">
    <property type="entry name" value="P-loop containing nucleoside triphosphate hydrolases"/>
    <property type="match status" value="1"/>
</dbReference>
<dbReference type="Proteomes" id="UP000286746">
    <property type="component" value="Unassembled WGS sequence"/>
</dbReference>
<dbReference type="AlphaFoldDB" id="A0A401WF36"/>